<dbReference type="AlphaFoldDB" id="A0A4Z2EPZ2"/>
<dbReference type="OrthoDB" id="8963550at2759"/>
<evidence type="ECO:0000256" key="1">
    <source>
        <dbReference type="SAM" id="MobiDB-lite"/>
    </source>
</evidence>
<keyword evidence="3" id="KW-1185">Reference proteome</keyword>
<sequence>MDNRVQVDSYPGCNMAHATYLLRNKTPTSPSTKTVILHFGLNDKSRSNPPQKAPHGSNGHFPVLEEHYEGVIGQARRELGQVAPIDHQQAWEVAGKEI</sequence>
<organism evidence="2 3">
    <name type="scientific">Liparis tanakae</name>
    <name type="common">Tanaka's snailfish</name>
    <dbReference type="NCBI Taxonomy" id="230148"/>
    <lineage>
        <taxon>Eukaryota</taxon>
        <taxon>Metazoa</taxon>
        <taxon>Chordata</taxon>
        <taxon>Craniata</taxon>
        <taxon>Vertebrata</taxon>
        <taxon>Euteleostomi</taxon>
        <taxon>Actinopterygii</taxon>
        <taxon>Neopterygii</taxon>
        <taxon>Teleostei</taxon>
        <taxon>Neoteleostei</taxon>
        <taxon>Acanthomorphata</taxon>
        <taxon>Eupercaria</taxon>
        <taxon>Perciformes</taxon>
        <taxon>Cottioidei</taxon>
        <taxon>Cottales</taxon>
        <taxon>Liparidae</taxon>
        <taxon>Liparis</taxon>
    </lineage>
</organism>
<dbReference type="EMBL" id="SRLO01003936">
    <property type="protein sequence ID" value="TNN30976.1"/>
    <property type="molecule type" value="Genomic_DNA"/>
</dbReference>
<dbReference type="Proteomes" id="UP000314294">
    <property type="component" value="Unassembled WGS sequence"/>
</dbReference>
<proteinExistence type="predicted"/>
<reference evidence="2 3" key="1">
    <citation type="submission" date="2019-03" db="EMBL/GenBank/DDBJ databases">
        <title>First draft genome of Liparis tanakae, snailfish: a comprehensive survey of snailfish specific genes.</title>
        <authorList>
            <person name="Kim W."/>
            <person name="Song I."/>
            <person name="Jeong J.-H."/>
            <person name="Kim D."/>
            <person name="Kim S."/>
            <person name="Ryu S."/>
            <person name="Song J.Y."/>
            <person name="Lee S.K."/>
        </authorList>
    </citation>
    <scope>NUCLEOTIDE SEQUENCE [LARGE SCALE GENOMIC DNA]</scope>
    <source>
        <tissue evidence="2">Muscle</tissue>
    </source>
</reference>
<comment type="caution">
    <text evidence="2">The sequence shown here is derived from an EMBL/GenBank/DDBJ whole genome shotgun (WGS) entry which is preliminary data.</text>
</comment>
<evidence type="ECO:0000313" key="3">
    <source>
        <dbReference type="Proteomes" id="UP000314294"/>
    </source>
</evidence>
<protein>
    <submittedName>
        <fullName evidence="2">Uncharacterized protein</fullName>
    </submittedName>
</protein>
<gene>
    <name evidence="2" type="ORF">EYF80_058873</name>
</gene>
<feature type="region of interest" description="Disordered" evidence="1">
    <location>
        <begin position="42"/>
        <end position="62"/>
    </location>
</feature>
<evidence type="ECO:0000313" key="2">
    <source>
        <dbReference type="EMBL" id="TNN30976.1"/>
    </source>
</evidence>
<accession>A0A4Z2EPZ2</accession>
<name>A0A4Z2EPZ2_9TELE</name>